<keyword evidence="1" id="KW-1133">Transmembrane helix</keyword>
<gene>
    <name evidence="2" type="ORF">IMSAGC017_00511</name>
    <name evidence="3" type="ORF">SAMN04489758_1082</name>
</gene>
<evidence type="ECO:0000313" key="3">
    <source>
        <dbReference type="EMBL" id="SET36146.1"/>
    </source>
</evidence>
<keyword evidence="1" id="KW-0812">Transmembrane</keyword>
<keyword evidence="4" id="KW-1185">Reference proteome</keyword>
<dbReference type="EMBL" id="BLMI01000055">
    <property type="protein sequence ID" value="GFI40478.1"/>
    <property type="molecule type" value="Genomic_DNA"/>
</dbReference>
<evidence type="ECO:0000313" key="2">
    <source>
        <dbReference type="EMBL" id="GFI40478.1"/>
    </source>
</evidence>
<evidence type="ECO:0000313" key="5">
    <source>
        <dbReference type="Proteomes" id="UP000490821"/>
    </source>
</evidence>
<keyword evidence="1" id="KW-0472">Membrane</keyword>
<feature type="transmembrane region" description="Helical" evidence="1">
    <location>
        <begin position="105"/>
        <end position="125"/>
    </location>
</feature>
<organism evidence="3 4">
    <name type="scientific">Thomasclavelia cocleata</name>
    <dbReference type="NCBI Taxonomy" id="69824"/>
    <lineage>
        <taxon>Bacteria</taxon>
        <taxon>Bacillati</taxon>
        <taxon>Bacillota</taxon>
        <taxon>Erysipelotrichia</taxon>
        <taxon>Erysipelotrichales</taxon>
        <taxon>Coprobacillaceae</taxon>
        <taxon>Thomasclavelia</taxon>
    </lineage>
</organism>
<dbReference type="Proteomes" id="UP000198558">
    <property type="component" value="Unassembled WGS sequence"/>
</dbReference>
<evidence type="ECO:0000313" key="4">
    <source>
        <dbReference type="Proteomes" id="UP000198558"/>
    </source>
</evidence>
<proteinExistence type="predicted"/>
<dbReference type="EMBL" id="FOIN01000008">
    <property type="protein sequence ID" value="SET36146.1"/>
    <property type="molecule type" value="Genomic_DNA"/>
</dbReference>
<feature type="transmembrane region" description="Helical" evidence="1">
    <location>
        <begin position="75"/>
        <end position="93"/>
    </location>
</feature>
<reference evidence="2 5" key="3">
    <citation type="journal article" date="2020" name="Microbiome">
        <title>Single-cell genomics of uncultured bacteria reveals dietary fiber responders in the mouse gut microbiota.</title>
        <authorList>
            <person name="Chijiiwa R."/>
            <person name="Hosokawa M."/>
            <person name="Kogawa M."/>
            <person name="Nishikawa Y."/>
            <person name="Ide K."/>
            <person name="Sakanashi C."/>
            <person name="Takahashi K."/>
            <person name="Takeyama H."/>
        </authorList>
    </citation>
    <scope>NUCLEOTIDE SEQUENCE [LARGE SCALE GENOMIC DNA]</scope>
    <source>
        <strain evidence="2">IMSAGC_017</strain>
    </source>
</reference>
<dbReference type="AlphaFoldDB" id="A0A1I0DW98"/>
<dbReference type="OrthoDB" id="1655088at2"/>
<evidence type="ECO:0000256" key="1">
    <source>
        <dbReference type="SAM" id="Phobius"/>
    </source>
</evidence>
<accession>A0A1I0DW98</accession>
<protein>
    <submittedName>
        <fullName evidence="3">Uncharacterized protein</fullName>
    </submittedName>
</protein>
<reference evidence="4" key="2">
    <citation type="submission" date="2016-10" db="EMBL/GenBank/DDBJ databases">
        <authorList>
            <person name="Varghese N."/>
            <person name="Submissions S."/>
        </authorList>
    </citation>
    <scope>NUCLEOTIDE SEQUENCE [LARGE SCALE GENOMIC DNA]</scope>
    <source>
        <strain evidence="4">DSM 1551</strain>
    </source>
</reference>
<name>A0A1I0DW98_9FIRM</name>
<dbReference type="GeneID" id="78288006"/>
<reference evidence="3" key="1">
    <citation type="submission" date="2016-10" db="EMBL/GenBank/DDBJ databases">
        <authorList>
            <person name="de Groot N.N."/>
        </authorList>
    </citation>
    <scope>NUCLEOTIDE SEQUENCE [LARGE SCALE GENOMIC DNA]</scope>
    <source>
        <strain evidence="3">DSM 1551</strain>
    </source>
</reference>
<dbReference type="Proteomes" id="UP000490821">
    <property type="component" value="Unassembled WGS sequence"/>
</dbReference>
<sequence>MSRFDRKVERQKSEFIFSKKVIPEKTKGEMIKENFSFKWIKINFKTVIYLIIDFIFVSIVFIPFLMQFYNAKLSFILGHALLTGFLVVLTFYFIDKEKPSLFELLVRYCFMAVILAITSFIAGLLV</sequence>
<feature type="transmembrane region" description="Helical" evidence="1">
    <location>
        <begin position="47"/>
        <end position="69"/>
    </location>
</feature>
<dbReference type="RefSeq" id="WP_092353090.1">
    <property type="nucleotide sequence ID" value="NZ_BLMI01000055.1"/>
</dbReference>